<proteinExistence type="predicted"/>
<name>A0A655JHI1_MYCTX</name>
<organism evidence="2 5">
    <name type="scientific">Mycobacterium tuberculosis</name>
    <dbReference type="NCBI Taxonomy" id="1773"/>
    <lineage>
        <taxon>Bacteria</taxon>
        <taxon>Bacillati</taxon>
        <taxon>Actinomycetota</taxon>
        <taxon>Actinomycetes</taxon>
        <taxon>Mycobacteriales</taxon>
        <taxon>Mycobacteriaceae</taxon>
        <taxon>Mycobacterium</taxon>
        <taxon>Mycobacterium tuberculosis complex</taxon>
    </lineage>
</organism>
<dbReference type="AlphaFoldDB" id="A0A655JHI1"/>
<gene>
    <name evidence="2" type="ORF">ERS007681_03969</name>
    <name evidence="3" type="ORF">ERS007688_03705</name>
</gene>
<evidence type="ECO:0000313" key="4">
    <source>
        <dbReference type="Proteomes" id="UP000046947"/>
    </source>
</evidence>
<evidence type="ECO:0000313" key="2">
    <source>
        <dbReference type="EMBL" id="CFE46052.1"/>
    </source>
</evidence>
<accession>A0A655JHI1</accession>
<reference evidence="4 5" key="1">
    <citation type="submission" date="2015-03" db="EMBL/GenBank/DDBJ databases">
        <authorList>
            <consortium name="Pathogen Informatics"/>
        </authorList>
    </citation>
    <scope>NUCLEOTIDE SEQUENCE [LARGE SCALE GENOMIC DNA]</scope>
    <source>
        <strain evidence="2 5">G09901357</strain>
        <strain evidence="3 4">H09601792</strain>
    </source>
</reference>
<feature type="region of interest" description="Disordered" evidence="1">
    <location>
        <begin position="1"/>
        <end position="37"/>
    </location>
</feature>
<evidence type="ECO:0000256" key="1">
    <source>
        <dbReference type="SAM" id="MobiDB-lite"/>
    </source>
</evidence>
<evidence type="ECO:0000313" key="5">
    <source>
        <dbReference type="Proteomes" id="UP000048289"/>
    </source>
</evidence>
<dbReference type="Proteomes" id="UP000046947">
    <property type="component" value="Unassembled WGS sequence"/>
</dbReference>
<dbReference type="EMBL" id="CFOE01000812">
    <property type="protein sequence ID" value="CFE46052.1"/>
    <property type="molecule type" value="Genomic_DNA"/>
</dbReference>
<dbReference type="Proteomes" id="UP000048289">
    <property type="component" value="Unassembled WGS sequence"/>
</dbReference>
<protein>
    <submittedName>
        <fullName evidence="2">Uncharacterized protein</fullName>
    </submittedName>
</protein>
<dbReference type="EMBL" id="CFOH01000863">
    <property type="protein sequence ID" value="CFE72137.1"/>
    <property type="molecule type" value="Genomic_DNA"/>
</dbReference>
<sequence length="37" mass="3823">MVDMTGGTVDCTTKRHPDPQRTAPAPALQVSVSAVGQ</sequence>
<evidence type="ECO:0000313" key="3">
    <source>
        <dbReference type="EMBL" id="CFE72137.1"/>
    </source>
</evidence>